<organism evidence="3 4">
    <name type="scientific">Cercophora scortea</name>
    <dbReference type="NCBI Taxonomy" id="314031"/>
    <lineage>
        <taxon>Eukaryota</taxon>
        <taxon>Fungi</taxon>
        <taxon>Dikarya</taxon>
        <taxon>Ascomycota</taxon>
        <taxon>Pezizomycotina</taxon>
        <taxon>Sordariomycetes</taxon>
        <taxon>Sordariomycetidae</taxon>
        <taxon>Sordariales</taxon>
        <taxon>Lasiosphaeriaceae</taxon>
        <taxon>Cercophora</taxon>
    </lineage>
</organism>
<accession>A0AAE0M950</accession>
<evidence type="ECO:0000313" key="4">
    <source>
        <dbReference type="Proteomes" id="UP001286456"/>
    </source>
</evidence>
<keyword evidence="2" id="KW-0812">Transmembrane</keyword>
<evidence type="ECO:0000256" key="2">
    <source>
        <dbReference type="SAM" id="Phobius"/>
    </source>
</evidence>
<protein>
    <submittedName>
        <fullName evidence="3">Uncharacterized protein</fullName>
    </submittedName>
</protein>
<feature type="region of interest" description="Disordered" evidence="1">
    <location>
        <begin position="95"/>
        <end position="126"/>
    </location>
</feature>
<keyword evidence="2" id="KW-1133">Transmembrane helix</keyword>
<feature type="transmembrane region" description="Helical" evidence="2">
    <location>
        <begin position="51"/>
        <end position="70"/>
    </location>
</feature>
<name>A0AAE0M950_9PEZI</name>
<sequence length="208" mass="22974">MPPIPPSSLLAGNLHVWPRQPDNARITTRQSTTTIPSLYGSLNSGPDPGTVAGIVLGSVAGFILLLWLLYTCINMGNPEVAESSVGTASYVSRKHRHSHHHHHHHGRHGETVEIRATSRSGPPTAGGATIIVEERERRPSIERIVVEDTYTRRPVSRGGGGGPVRVVEDDDDEVVVIEEHSPTRRRRSRVRSAERRSSVYRERRDSRG</sequence>
<feature type="region of interest" description="Disordered" evidence="1">
    <location>
        <begin position="152"/>
        <end position="208"/>
    </location>
</feature>
<dbReference type="EMBL" id="JAUEPO010000004">
    <property type="protein sequence ID" value="KAK3323480.1"/>
    <property type="molecule type" value="Genomic_DNA"/>
</dbReference>
<comment type="caution">
    <text evidence="3">The sequence shown here is derived from an EMBL/GenBank/DDBJ whole genome shotgun (WGS) entry which is preliminary data.</text>
</comment>
<keyword evidence="4" id="KW-1185">Reference proteome</keyword>
<gene>
    <name evidence="3" type="ORF">B0T19DRAFT_205456</name>
</gene>
<evidence type="ECO:0000256" key="1">
    <source>
        <dbReference type="SAM" id="MobiDB-lite"/>
    </source>
</evidence>
<evidence type="ECO:0000313" key="3">
    <source>
        <dbReference type="EMBL" id="KAK3323480.1"/>
    </source>
</evidence>
<feature type="compositionally biased region" description="Basic residues" evidence="1">
    <location>
        <begin position="95"/>
        <end position="107"/>
    </location>
</feature>
<dbReference type="Proteomes" id="UP001286456">
    <property type="component" value="Unassembled WGS sequence"/>
</dbReference>
<proteinExistence type="predicted"/>
<reference evidence="3" key="2">
    <citation type="submission" date="2023-06" db="EMBL/GenBank/DDBJ databases">
        <authorList>
            <consortium name="Lawrence Berkeley National Laboratory"/>
            <person name="Haridas S."/>
            <person name="Hensen N."/>
            <person name="Bonometti L."/>
            <person name="Westerberg I."/>
            <person name="Brannstrom I.O."/>
            <person name="Guillou S."/>
            <person name="Cros-Aarteil S."/>
            <person name="Calhoun S."/>
            <person name="Kuo A."/>
            <person name="Mondo S."/>
            <person name="Pangilinan J."/>
            <person name="Riley R."/>
            <person name="Labutti K."/>
            <person name="Andreopoulos B."/>
            <person name="Lipzen A."/>
            <person name="Chen C."/>
            <person name="Yanf M."/>
            <person name="Daum C."/>
            <person name="Ng V."/>
            <person name="Clum A."/>
            <person name="Steindorff A."/>
            <person name="Ohm R."/>
            <person name="Martin F."/>
            <person name="Silar P."/>
            <person name="Natvig D."/>
            <person name="Lalanne C."/>
            <person name="Gautier V."/>
            <person name="Ament-Velasquez S.L."/>
            <person name="Kruys A."/>
            <person name="Hutchinson M.I."/>
            <person name="Powell A.J."/>
            <person name="Barry K."/>
            <person name="Miller A.N."/>
            <person name="Grigoriev I.V."/>
            <person name="Debuchy R."/>
            <person name="Gladieux P."/>
            <person name="Thoren M.H."/>
            <person name="Johannesson H."/>
        </authorList>
    </citation>
    <scope>NUCLEOTIDE SEQUENCE</scope>
    <source>
        <strain evidence="3">SMH4131-1</strain>
    </source>
</reference>
<feature type="compositionally biased region" description="Basic and acidic residues" evidence="1">
    <location>
        <begin position="191"/>
        <end position="208"/>
    </location>
</feature>
<keyword evidence="2" id="KW-0472">Membrane</keyword>
<reference evidence="3" key="1">
    <citation type="journal article" date="2023" name="Mol. Phylogenet. Evol.">
        <title>Genome-scale phylogeny and comparative genomics of the fungal order Sordariales.</title>
        <authorList>
            <person name="Hensen N."/>
            <person name="Bonometti L."/>
            <person name="Westerberg I."/>
            <person name="Brannstrom I.O."/>
            <person name="Guillou S."/>
            <person name="Cros-Aarteil S."/>
            <person name="Calhoun S."/>
            <person name="Haridas S."/>
            <person name="Kuo A."/>
            <person name="Mondo S."/>
            <person name="Pangilinan J."/>
            <person name="Riley R."/>
            <person name="LaButti K."/>
            <person name="Andreopoulos B."/>
            <person name="Lipzen A."/>
            <person name="Chen C."/>
            <person name="Yan M."/>
            <person name="Daum C."/>
            <person name="Ng V."/>
            <person name="Clum A."/>
            <person name="Steindorff A."/>
            <person name="Ohm R.A."/>
            <person name="Martin F."/>
            <person name="Silar P."/>
            <person name="Natvig D.O."/>
            <person name="Lalanne C."/>
            <person name="Gautier V."/>
            <person name="Ament-Velasquez S.L."/>
            <person name="Kruys A."/>
            <person name="Hutchinson M.I."/>
            <person name="Powell A.J."/>
            <person name="Barry K."/>
            <person name="Miller A.N."/>
            <person name="Grigoriev I.V."/>
            <person name="Debuchy R."/>
            <person name="Gladieux P."/>
            <person name="Hiltunen Thoren M."/>
            <person name="Johannesson H."/>
        </authorList>
    </citation>
    <scope>NUCLEOTIDE SEQUENCE</scope>
    <source>
        <strain evidence="3">SMH4131-1</strain>
    </source>
</reference>
<dbReference type="AlphaFoldDB" id="A0AAE0M950"/>